<evidence type="ECO:0000313" key="2">
    <source>
        <dbReference type="Proteomes" id="UP001300383"/>
    </source>
</evidence>
<name>A0AAP4B980_9FIRM</name>
<dbReference type="AlphaFoldDB" id="A0AAP4B980"/>
<proteinExistence type="predicted"/>
<protein>
    <submittedName>
        <fullName evidence="1">Uncharacterized protein</fullName>
    </submittedName>
</protein>
<sequence>MNGVAKGMILVLVILYIVSPIDACPGPVDDIIVLLLGIAATKGREALED</sequence>
<reference evidence="1 2" key="1">
    <citation type="submission" date="2023-05" db="EMBL/GenBank/DDBJ databases">
        <title>[ruminococcus] sp. nov., isolated from a pig farm feces dump.</title>
        <authorList>
            <person name="Chang Y.-H."/>
        </authorList>
    </citation>
    <scope>NUCLEOTIDE SEQUENCE [LARGE SCALE GENOMIC DNA]</scope>
    <source>
        <strain evidence="1 2">YH-rum2234</strain>
    </source>
</reference>
<accession>A0AAP4B980</accession>
<dbReference type="EMBL" id="JASGBQ010000001">
    <property type="protein sequence ID" value="MDI9241043.1"/>
    <property type="molecule type" value="Genomic_DNA"/>
</dbReference>
<gene>
    <name evidence="1" type="ORF">QJ036_00940</name>
</gene>
<evidence type="ECO:0000313" key="1">
    <source>
        <dbReference type="EMBL" id="MDI9241043.1"/>
    </source>
</evidence>
<dbReference type="RefSeq" id="WP_283229550.1">
    <property type="nucleotide sequence ID" value="NZ_JASGBQ010000001.1"/>
</dbReference>
<keyword evidence="2" id="KW-1185">Reference proteome</keyword>
<organism evidence="1 2">
    <name type="scientific">Fusibacillus kribbianus</name>
    <dbReference type="NCBI Taxonomy" id="3044208"/>
    <lineage>
        <taxon>Bacteria</taxon>
        <taxon>Bacillati</taxon>
        <taxon>Bacillota</taxon>
        <taxon>Clostridia</taxon>
        <taxon>Lachnospirales</taxon>
        <taxon>Lachnospiraceae</taxon>
        <taxon>Fusibacillus</taxon>
    </lineage>
</organism>
<comment type="caution">
    <text evidence="1">The sequence shown here is derived from an EMBL/GenBank/DDBJ whole genome shotgun (WGS) entry which is preliminary data.</text>
</comment>
<dbReference type="Proteomes" id="UP001300383">
    <property type="component" value="Unassembled WGS sequence"/>
</dbReference>